<proteinExistence type="predicted"/>
<name>F7XLB9_METZD</name>
<dbReference type="EMBL" id="CP002101">
    <property type="protein sequence ID" value="AEH60776.1"/>
    <property type="molecule type" value="Genomic_DNA"/>
</dbReference>
<dbReference type="OrthoDB" id="42371at2157"/>
<feature type="binding site" evidence="1">
    <location>
        <position position="61"/>
    </location>
    <ligand>
        <name>Ni(2+)</name>
        <dbReference type="ChEBI" id="CHEBI:49786"/>
    </ligand>
</feature>
<dbReference type="Gene3D" id="1.10.645.10">
    <property type="entry name" value="Cytochrome-c3 Hydrogenase, chain B"/>
    <property type="match status" value="1"/>
</dbReference>
<comment type="cofactor">
    <cofactor evidence="1">
        <name>Fe cation</name>
        <dbReference type="ChEBI" id="CHEBI:24875"/>
    </cofactor>
</comment>
<keyword evidence="1" id="KW-0460">Magnesium</keyword>
<dbReference type="STRING" id="679901.Mzhil_0914"/>
<dbReference type="Proteomes" id="UP000006622">
    <property type="component" value="Chromosome"/>
</dbReference>
<feature type="binding site" evidence="1">
    <location>
        <position position="42"/>
    </location>
    <ligand>
        <name>Mg(2+)</name>
        <dbReference type="ChEBI" id="CHEBI:18420"/>
    </ligand>
</feature>
<sequence length="596" mass="66688">MVRVTIDPLTRIGGGVRLDTEVSEQGTITTARVSNMDFRGFERIFQYEDPRDAALLSQRICGACPVAHSIASSSALDDLFGVAESVPKDALVMRNILQAMETVANNALHTYIMWTPDLLNPSYRDILTEFSNTGVVMWKELLKRFAPINYSFRGVTVEPGRTYLDILSLNRSLHEAGGILGGKMPHQVVNYPGGLTAKPEQSKVNKVSSIIADVNKFFNTHTTSMTFQEWLDNTYRAPSSSKAISFFLEHLEQLTEKFHSSSNSTDYRGWGDLELYSVFCSELIGEQILGNPVSFRLDKIGGYSDLSQINFLSYGGYYNVDHEGYDPENPQKDRFQNAGIVKGTLSNEKFDVNKIGENVSHSFYKDDDENYRNPFRGVTEPYSDPDTIDYNDFSKKEYTFSKAPRYDGIPCEVGPQSRLLVMEEPLIKGLAKMFLENGYSPFNTFTRVLARLHELMIIISELDKWINVDLDLNGRYNVNIDMDDAKDSRGMGLWEAGRGSLGHWIVTGNDAKVVNYQVDSPTTWNLSPRDSRGIPGPLEQALENSCISAVENFLGPCFDNPTGILHTGRSYDPCISCAVQTIDLTGKKSPANIRIS</sequence>
<dbReference type="InterPro" id="IPR001501">
    <property type="entry name" value="Ni-dep_hyd_lsu"/>
</dbReference>
<keyword evidence="1" id="KW-0408">Iron</keyword>
<dbReference type="InterPro" id="IPR029014">
    <property type="entry name" value="NiFe-Hase_large"/>
</dbReference>
<dbReference type="PANTHER" id="PTHR42958:SF4">
    <property type="entry name" value="HYDROGENASE EXPRESSION_FORMATION PROTEIN HUPK"/>
    <property type="match status" value="1"/>
</dbReference>
<evidence type="ECO:0000313" key="3">
    <source>
        <dbReference type="Proteomes" id="UP000006622"/>
    </source>
</evidence>
<dbReference type="RefSeq" id="WP_013898215.1">
    <property type="nucleotide sequence ID" value="NC_015676.1"/>
</dbReference>
<dbReference type="AlphaFoldDB" id="F7XLB9"/>
<keyword evidence="3" id="KW-1185">Reference proteome</keyword>
<dbReference type="InterPro" id="IPR050867">
    <property type="entry name" value="NiFe/NiFeSe_hydrgnase_LSU"/>
</dbReference>
<keyword evidence="1" id="KW-0479">Metal-binding</keyword>
<dbReference type="KEGG" id="mzh:Mzhil_0914"/>
<feature type="binding site" evidence="1">
    <location>
        <position position="518"/>
    </location>
    <ligand>
        <name>Mg(2+)</name>
        <dbReference type="ChEBI" id="CHEBI:18420"/>
    </ligand>
</feature>
<feature type="binding site" evidence="1">
    <location>
        <position position="64"/>
    </location>
    <ligand>
        <name>Fe cation</name>
        <dbReference type="ChEBI" id="CHEBI:24875"/>
    </ligand>
</feature>
<dbReference type="PANTHER" id="PTHR42958">
    <property type="entry name" value="HYDROGENASE-2 LARGE CHAIN"/>
    <property type="match status" value="1"/>
</dbReference>
<accession>F7XLB9</accession>
<evidence type="ECO:0000313" key="2">
    <source>
        <dbReference type="EMBL" id="AEH60776.1"/>
    </source>
</evidence>
<dbReference type="SUPFAM" id="SSF56762">
    <property type="entry name" value="HydB/Nqo4-like"/>
    <property type="match status" value="1"/>
</dbReference>
<dbReference type="GeneID" id="10822536"/>
<comment type="cofactor">
    <cofactor evidence="1">
        <name>Ni(2+)</name>
        <dbReference type="ChEBI" id="CHEBI:49786"/>
    </cofactor>
</comment>
<dbReference type="Pfam" id="PF00374">
    <property type="entry name" value="NiFeSe_Hases"/>
    <property type="match status" value="2"/>
</dbReference>
<keyword evidence="1" id="KW-0533">Nickel</keyword>
<dbReference type="GO" id="GO:0016151">
    <property type="term" value="F:nickel cation binding"/>
    <property type="evidence" value="ECO:0007669"/>
    <property type="project" value="InterPro"/>
</dbReference>
<organism evidence="2 3">
    <name type="scientific">Methanosalsum zhilinae (strain DSM 4017 / NBRC 107636 / OCM 62 / WeN5)</name>
    <name type="common">Methanohalophilus zhilinae</name>
    <dbReference type="NCBI Taxonomy" id="679901"/>
    <lineage>
        <taxon>Archaea</taxon>
        <taxon>Methanobacteriati</taxon>
        <taxon>Methanobacteriota</taxon>
        <taxon>Stenosarchaea group</taxon>
        <taxon>Methanomicrobia</taxon>
        <taxon>Methanosarcinales</taxon>
        <taxon>Methanosarcinaceae</taxon>
        <taxon>Methanosalsum</taxon>
    </lineage>
</organism>
<feature type="binding site" evidence="1">
    <location>
        <position position="574"/>
    </location>
    <ligand>
        <name>Ni(2+)</name>
        <dbReference type="ChEBI" id="CHEBI:49786"/>
    </ligand>
</feature>
<feature type="binding site" evidence="1">
    <location>
        <position position="64"/>
    </location>
    <ligand>
        <name>Ni(2+)</name>
        <dbReference type="ChEBI" id="CHEBI:49786"/>
    </ligand>
</feature>
<protein>
    <submittedName>
        <fullName evidence="2">Nickel-dependent hydrogenase large subunit</fullName>
    </submittedName>
</protein>
<feature type="binding site" evidence="1">
    <location>
        <position position="577"/>
    </location>
    <ligand>
        <name>Fe cation</name>
        <dbReference type="ChEBI" id="CHEBI:24875"/>
    </ligand>
</feature>
<dbReference type="HOGENOM" id="CLU_030087_0_0_2"/>
<gene>
    <name evidence="2" type="ordered locus">Mzhil_0914</name>
</gene>
<evidence type="ECO:0000256" key="1">
    <source>
        <dbReference type="PIRSR" id="PIRSR601501-1"/>
    </source>
</evidence>
<reference evidence="2" key="1">
    <citation type="submission" date="2010-07" db="EMBL/GenBank/DDBJ databases">
        <title>The complete genome of Methanosalsum zhilinae DSM 4017.</title>
        <authorList>
            <consortium name="US DOE Joint Genome Institute (JGI-PGF)"/>
            <person name="Lucas S."/>
            <person name="Copeland A."/>
            <person name="Lapidus A."/>
            <person name="Glavina del Rio T."/>
            <person name="Dalin E."/>
            <person name="Tice H."/>
            <person name="Bruce D."/>
            <person name="Goodwin L."/>
            <person name="Pitluck S."/>
            <person name="Kyrpides N."/>
            <person name="Mavromatis K."/>
            <person name="Ovchinnikova G."/>
            <person name="Daligault H."/>
            <person name="Detter J.C."/>
            <person name="Han C."/>
            <person name="Tapia R."/>
            <person name="Larimer F."/>
            <person name="Land M."/>
            <person name="Hauser L."/>
            <person name="Markowitz V."/>
            <person name="Cheng J.-F."/>
            <person name="Hugenholtz P."/>
            <person name="Woyke T."/>
            <person name="Wu D."/>
            <person name="Spring S."/>
            <person name="Schueler E."/>
            <person name="Brambilla E."/>
            <person name="Klenk H.-P."/>
            <person name="Eisen J.A."/>
        </authorList>
    </citation>
    <scope>NUCLEOTIDE SEQUENCE</scope>
    <source>
        <strain evidence="2">DSM 4017</strain>
    </source>
</reference>